<feature type="region of interest" description="Disordered" evidence="3">
    <location>
        <begin position="406"/>
        <end position="436"/>
    </location>
</feature>
<evidence type="ECO:0000313" key="5">
    <source>
        <dbReference type="Proteomes" id="UP001152533"/>
    </source>
</evidence>
<dbReference type="PANTHER" id="PTHR24173">
    <property type="entry name" value="ANKYRIN REPEAT CONTAINING"/>
    <property type="match status" value="1"/>
</dbReference>
<dbReference type="InterPro" id="IPR002110">
    <property type="entry name" value="Ankyrin_rpt"/>
</dbReference>
<dbReference type="AlphaFoldDB" id="A0A9W4RUF7"/>
<reference evidence="4" key="1">
    <citation type="submission" date="2022-08" db="EMBL/GenBank/DDBJ databases">
        <authorList>
            <person name="Giroux E."/>
            <person name="Giroux E."/>
        </authorList>
    </citation>
    <scope>NUCLEOTIDE SEQUENCE</scope>
    <source>
        <strain evidence="4">H1091258</strain>
    </source>
</reference>
<dbReference type="SMART" id="SM00248">
    <property type="entry name" value="ANK"/>
    <property type="match status" value="3"/>
</dbReference>
<dbReference type="PANTHER" id="PTHR24173:SF74">
    <property type="entry name" value="ANKYRIN REPEAT DOMAIN-CONTAINING PROTEIN 16"/>
    <property type="match status" value="1"/>
</dbReference>
<dbReference type="Pfam" id="PF13606">
    <property type="entry name" value="Ank_3"/>
    <property type="match status" value="1"/>
</dbReference>
<protein>
    <recommendedName>
        <fullName evidence="6">Ankyrin repeat protein</fullName>
    </recommendedName>
</protein>
<evidence type="ECO:0000313" key="4">
    <source>
        <dbReference type="EMBL" id="CAI0647673.1"/>
    </source>
</evidence>
<sequence>MSPLPPLPSDSENPRHGDQARGKTDKEPAEPDAPKAQSSWGCNELSNMVTFAQLLDDEYNFLEHTLYLYAELKLVPEQYENRDFMALSKLCEIGGLFRWQNPDVRKAIHSRQHSESLSLADQILCENAHEALGEDFVVPRMAPTSNASLVKLPVGMQIRHMIRTLRLDIKQCGSGDFEPLMKLADQLWDAWPALQAHFGCTDTTDMSRVAIPGGYNPIGTAAIRLAVSQTLLSHPFLCIWVRDMIALPLGGDAAFPIRILSEIWSGDRGPADLSSVKPPIDVDARDSEGHSLLHVAILCDKPRIVRELVDQNSPRNHEFTSGGHNLFHYAVGIGSVDCYSELLRPKNAMEMERTPGAHDELPLHIAARSGRKEMVDYILAAHSDDGDYVNAENAWCQTPLMLAPNAQSPHQHHQLSNPPPDQSTPQTSQPIQEDKSSRAGIIGATTGGLTAHLLSGGILSTIGGAMAGAAGAKKISERKREKKQRN</sequence>
<comment type="caution">
    <text evidence="4">The sequence shown here is derived from an EMBL/GenBank/DDBJ whole genome shotgun (WGS) entry which is preliminary data.</text>
</comment>
<evidence type="ECO:0000256" key="2">
    <source>
        <dbReference type="ARBA" id="ARBA00023043"/>
    </source>
</evidence>
<evidence type="ECO:0000256" key="1">
    <source>
        <dbReference type="ARBA" id="ARBA00022737"/>
    </source>
</evidence>
<evidence type="ECO:0008006" key="6">
    <source>
        <dbReference type="Google" id="ProtNLM"/>
    </source>
</evidence>
<keyword evidence="5" id="KW-1185">Reference proteome</keyword>
<dbReference type="Proteomes" id="UP001152533">
    <property type="component" value="Unassembled WGS sequence"/>
</dbReference>
<keyword evidence="2" id="KW-0040">ANK repeat</keyword>
<dbReference type="Gene3D" id="1.25.40.20">
    <property type="entry name" value="Ankyrin repeat-containing domain"/>
    <property type="match status" value="1"/>
</dbReference>
<organism evidence="4 5">
    <name type="scientific">Colletotrichum noveboracense</name>
    <dbReference type="NCBI Taxonomy" id="2664923"/>
    <lineage>
        <taxon>Eukaryota</taxon>
        <taxon>Fungi</taxon>
        <taxon>Dikarya</taxon>
        <taxon>Ascomycota</taxon>
        <taxon>Pezizomycotina</taxon>
        <taxon>Sordariomycetes</taxon>
        <taxon>Hypocreomycetidae</taxon>
        <taxon>Glomerellales</taxon>
        <taxon>Glomerellaceae</taxon>
        <taxon>Colletotrichum</taxon>
        <taxon>Colletotrichum gloeosporioides species complex</taxon>
    </lineage>
</organism>
<dbReference type="EMBL" id="CAMGZC010000459">
    <property type="protein sequence ID" value="CAI0647673.1"/>
    <property type="molecule type" value="Genomic_DNA"/>
</dbReference>
<accession>A0A9W4RUF7</accession>
<proteinExistence type="predicted"/>
<feature type="non-terminal residue" evidence="4">
    <location>
        <position position="486"/>
    </location>
</feature>
<evidence type="ECO:0000256" key="3">
    <source>
        <dbReference type="SAM" id="MobiDB-lite"/>
    </source>
</evidence>
<gene>
    <name evidence="4" type="ORF">CGXH109_LOCUS67875</name>
</gene>
<dbReference type="SUPFAM" id="SSF48403">
    <property type="entry name" value="Ankyrin repeat"/>
    <property type="match status" value="1"/>
</dbReference>
<feature type="compositionally biased region" description="Basic and acidic residues" evidence="3">
    <location>
        <begin position="12"/>
        <end position="33"/>
    </location>
</feature>
<keyword evidence="1" id="KW-0677">Repeat</keyword>
<dbReference type="InterPro" id="IPR036770">
    <property type="entry name" value="Ankyrin_rpt-contain_sf"/>
</dbReference>
<feature type="region of interest" description="Disordered" evidence="3">
    <location>
        <begin position="1"/>
        <end position="39"/>
    </location>
</feature>
<name>A0A9W4RUF7_9PEZI</name>